<proteinExistence type="predicted"/>
<name>A0ABP6LNS6_9ACTN</name>
<dbReference type="EMBL" id="BAAAVS010000059">
    <property type="protein sequence ID" value="GAA3048432.1"/>
    <property type="molecule type" value="Genomic_DNA"/>
</dbReference>
<feature type="region of interest" description="Disordered" evidence="6">
    <location>
        <begin position="125"/>
        <end position="148"/>
    </location>
</feature>
<dbReference type="PANTHER" id="PTHR23501">
    <property type="entry name" value="MAJOR FACILITATOR SUPERFAMILY"/>
    <property type="match status" value="1"/>
</dbReference>
<dbReference type="SUPFAM" id="SSF103473">
    <property type="entry name" value="MFS general substrate transporter"/>
    <property type="match status" value="1"/>
</dbReference>
<feature type="compositionally biased region" description="Low complexity" evidence="6">
    <location>
        <begin position="125"/>
        <end position="140"/>
    </location>
</feature>
<evidence type="ECO:0000256" key="1">
    <source>
        <dbReference type="ARBA" id="ARBA00004651"/>
    </source>
</evidence>
<dbReference type="PROSITE" id="PS50850">
    <property type="entry name" value="MFS"/>
    <property type="match status" value="1"/>
</dbReference>
<protein>
    <recommendedName>
        <fullName evidence="8">Major facilitator superfamily (MFS) profile domain-containing protein</fullName>
    </recommendedName>
</protein>
<keyword evidence="2" id="KW-0813">Transport</keyword>
<keyword evidence="4 7" id="KW-1133">Transmembrane helix</keyword>
<evidence type="ECO:0000256" key="7">
    <source>
        <dbReference type="SAM" id="Phobius"/>
    </source>
</evidence>
<dbReference type="InterPro" id="IPR036259">
    <property type="entry name" value="MFS_trans_sf"/>
</dbReference>
<comment type="subcellular location">
    <subcellularLocation>
        <location evidence="1">Cell membrane</location>
        <topology evidence="1">Multi-pass membrane protein</topology>
    </subcellularLocation>
</comment>
<evidence type="ECO:0000256" key="2">
    <source>
        <dbReference type="ARBA" id="ARBA00022448"/>
    </source>
</evidence>
<keyword evidence="3 7" id="KW-0812">Transmembrane</keyword>
<organism evidence="9 10">
    <name type="scientific">Gordonia defluvii</name>
    <dbReference type="NCBI Taxonomy" id="283718"/>
    <lineage>
        <taxon>Bacteria</taxon>
        <taxon>Bacillati</taxon>
        <taxon>Actinomycetota</taxon>
        <taxon>Actinomycetes</taxon>
        <taxon>Mycobacteriales</taxon>
        <taxon>Gordoniaceae</taxon>
        <taxon>Gordonia</taxon>
    </lineage>
</organism>
<evidence type="ECO:0000313" key="10">
    <source>
        <dbReference type="Proteomes" id="UP001501035"/>
    </source>
</evidence>
<feature type="domain" description="Major facilitator superfamily (MFS) profile" evidence="8">
    <location>
        <begin position="1"/>
        <end position="176"/>
    </location>
</feature>
<evidence type="ECO:0000259" key="8">
    <source>
        <dbReference type="PROSITE" id="PS50850"/>
    </source>
</evidence>
<evidence type="ECO:0000256" key="3">
    <source>
        <dbReference type="ARBA" id="ARBA00022692"/>
    </source>
</evidence>
<feature type="transmembrane region" description="Helical" evidence="7">
    <location>
        <begin position="23"/>
        <end position="40"/>
    </location>
</feature>
<evidence type="ECO:0000313" key="9">
    <source>
        <dbReference type="EMBL" id="GAA3048432.1"/>
    </source>
</evidence>
<feature type="transmembrane region" description="Helical" evidence="7">
    <location>
        <begin position="52"/>
        <end position="72"/>
    </location>
</feature>
<dbReference type="InterPro" id="IPR011701">
    <property type="entry name" value="MFS"/>
</dbReference>
<reference evidence="10" key="1">
    <citation type="journal article" date="2019" name="Int. J. Syst. Evol. Microbiol.">
        <title>The Global Catalogue of Microorganisms (GCM) 10K type strain sequencing project: providing services to taxonomists for standard genome sequencing and annotation.</title>
        <authorList>
            <consortium name="The Broad Institute Genomics Platform"/>
            <consortium name="The Broad Institute Genome Sequencing Center for Infectious Disease"/>
            <person name="Wu L."/>
            <person name="Ma J."/>
        </authorList>
    </citation>
    <scope>NUCLEOTIDE SEQUENCE [LARGE SCALE GENOMIC DNA]</scope>
    <source>
        <strain evidence="10">JCM 14234</strain>
    </source>
</reference>
<keyword evidence="5 7" id="KW-0472">Membrane</keyword>
<dbReference type="InterPro" id="IPR020846">
    <property type="entry name" value="MFS_dom"/>
</dbReference>
<dbReference type="Pfam" id="PF07690">
    <property type="entry name" value="MFS_1"/>
    <property type="match status" value="1"/>
</dbReference>
<evidence type="ECO:0000256" key="5">
    <source>
        <dbReference type="ARBA" id="ARBA00023136"/>
    </source>
</evidence>
<accession>A0ABP6LNS6</accession>
<evidence type="ECO:0000256" key="4">
    <source>
        <dbReference type="ARBA" id="ARBA00022989"/>
    </source>
</evidence>
<sequence>MQTIIVPLIPRLPEYLHTSNDNAAWALTATLLTGAVSTPIAGRLGDMYGKRLILAVTLTAVVIGSVVCALAESLVPFLIGRGLQGLGMGAIALGISILRDALPPNRLGGAVAAMSASRSASAVRSACRWRPSSPSTTGTPFSGARPASPLPAWRRSLSWYRRRPYTGPPASTIRVR</sequence>
<comment type="caution">
    <text evidence="9">The sequence shown here is derived from an EMBL/GenBank/DDBJ whole genome shotgun (WGS) entry which is preliminary data.</text>
</comment>
<dbReference type="PANTHER" id="PTHR23501:SF197">
    <property type="entry name" value="COMD"/>
    <property type="match status" value="1"/>
</dbReference>
<evidence type="ECO:0000256" key="6">
    <source>
        <dbReference type="SAM" id="MobiDB-lite"/>
    </source>
</evidence>
<dbReference type="Gene3D" id="1.20.1720.10">
    <property type="entry name" value="Multidrug resistance protein D"/>
    <property type="match status" value="1"/>
</dbReference>
<keyword evidence="10" id="KW-1185">Reference proteome</keyword>
<dbReference type="Proteomes" id="UP001501035">
    <property type="component" value="Unassembled WGS sequence"/>
</dbReference>
<gene>
    <name evidence="9" type="ORF">GCM10010528_29550</name>
</gene>